<dbReference type="InterPro" id="IPR046960">
    <property type="entry name" value="PPR_At4g14850-like_plant"/>
</dbReference>
<dbReference type="InterPro" id="IPR011990">
    <property type="entry name" value="TPR-like_helical_dom_sf"/>
</dbReference>
<evidence type="ECO:0008006" key="5">
    <source>
        <dbReference type="Google" id="ProtNLM"/>
    </source>
</evidence>
<keyword evidence="4" id="KW-1185">Reference proteome</keyword>
<dbReference type="AlphaFoldDB" id="A0A5N5LQL6"/>
<dbReference type="InterPro" id="IPR046848">
    <property type="entry name" value="E_motif"/>
</dbReference>
<dbReference type="InterPro" id="IPR002885">
    <property type="entry name" value="PPR_rpt"/>
</dbReference>
<dbReference type="PANTHER" id="PTHR47926:SF347">
    <property type="entry name" value="PENTATRICOPEPTIDE REPEAT-CONTAINING PROTEIN"/>
    <property type="match status" value="1"/>
</dbReference>
<feature type="repeat" description="PPR" evidence="2">
    <location>
        <begin position="204"/>
        <end position="238"/>
    </location>
</feature>
<dbReference type="Proteomes" id="UP000326939">
    <property type="component" value="Chromosome 8"/>
</dbReference>
<proteinExistence type="predicted"/>
<dbReference type="PROSITE" id="PS51375">
    <property type="entry name" value="PPR"/>
    <property type="match status" value="6"/>
</dbReference>
<dbReference type="Gene3D" id="1.25.40.10">
    <property type="entry name" value="Tetratricopeptide repeat domain"/>
    <property type="match status" value="7"/>
</dbReference>
<dbReference type="FunFam" id="1.25.40.10:FF:000436">
    <property type="entry name" value="Pentatricopeptide repeat-containing protein At5g39350 family"/>
    <property type="match status" value="1"/>
</dbReference>
<dbReference type="FunFam" id="1.25.40.10:FF:000344">
    <property type="entry name" value="Pentatricopeptide repeat-containing protein"/>
    <property type="match status" value="1"/>
</dbReference>
<evidence type="ECO:0000313" key="4">
    <source>
        <dbReference type="Proteomes" id="UP000326939"/>
    </source>
</evidence>
<evidence type="ECO:0000313" key="3">
    <source>
        <dbReference type="EMBL" id="KAB5544246.1"/>
    </source>
</evidence>
<keyword evidence="1" id="KW-0677">Repeat</keyword>
<feature type="repeat" description="PPR" evidence="2">
    <location>
        <begin position="404"/>
        <end position="438"/>
    </location>
</feature>
<feature type="repeat" description="PPR" evidence="2">
    <location>
        <begin position="505"/>
        <end position="539"/>
    </location>
</feature>
<dbReference type="EMBL" id="VDCV01000008">
    <property type="protein sequence ID" value="KAB5544246.1"/>
    <property type="molecule type" value="Genomic_DNA"/>
</dbReference>
<comment type="caution">
    <text evidence="3">The sequence shown here is derived from an EMBL/GenBank/DDBJ whole genome shotgun (WGS) entry which is preliminary data.</text>
</comment>
<name>A0A5N5LQL6_9ROSI</name>
<evidence type="ECO:0000256" key="2">
    <source>
        <dbReference type="PROSITE-ProRule" id="PRU00708"/>
    </source>
</evidence>
<feature type="repeat" description="PPR" evidence="2">
    <location>
        <begin position="708"/>
        <end position="742"/>
    </location>
</feature>
<dbReference type="Pfam" id="PF13041">
    <property type="entry name" value="PPR_2"/>
    <property type="match status" value="2"/>
</dbReference>
<protein>
    <recommendedName>
        <fullName evidence="5">Pentacotripeptide-repeat region of PRORP domain-containing protein</fullName>
    </recommendedName>
</protein>
<dbReference type="Pfam" id="PF01535">
    <property type="entry name" value="PPR"/>
    <property type="match status" value="12"/>
</dbReference>
<dbReference type="FunFam" id="1.25.40.10:FF:000073">
    <property type="entry name" value="Pentatricopeptide repeat-containing protein chloroplastic"/>
    <property type="match status" value="1"/>
</dbReference>
<reference evidence="4" key="1">
    <citation type="journal article" date="2019" name="Gigascience">
        <title>De novo genome assembly of the endangered Acer yangbiense, a plant species with extremely small populations endemic to Yunnan Province, China.</title>
        <authorList>
            <person name="Yang J."/>
            <person name="Wariss H.M."/>
            <person name="Tao L."/>
            <person name="Zhang R."/>
            <person name="Yun Q."/>
            <person name="Hollingsworth P."/>
            <person name="Dao Z."/>
            <person name="Luo G."/>
            <person name="Guo H."/>
            <person name="Ma Y."/>
            <person name="Sun W."/>
        </authorList>
    </citation>
    <scope>NUCLEOTIDE SEQUENCE [LARGE SCALE GENOMIC DNA]</scope>
    <source>
        <strain evidence="4">cv. br00</strain>
    </source>
</reference>
<feature type="repeat" description="PPR" evidence="2">
    <location>
        <begin position="607"/>
        <end position="641"/>
    </location>
</feature>
<dbReference type="FunFam" id="1.25.40.10:FF:000090">
    <property type="entry name" value="Pentatricopeptide repeat-containing protein, chloroplastic"/>
    <property type="match status" value="1"/>
</dbReference>
<dbReference type="Pfam" id="PF20431">
    <property type="entry name" value="E_motif"/>
    <property type="match status" value="1"/>
</dbReference>
<dbReference type="PANTHER" id="PTHR47926">
    <property type="entry name" value="PENTATRICOPEPTIDE REPEAT-CONTAINING PROTEIN"/>
    <property type="match status" value="1"/>
</dbReference>
<dbReference type="GO" id="GO:0009451">
    <property type="term" value="P:RNA modification"/>
    <property type="evidence" value="ECO:0007669"/>
    <property type="project" value="InterPro"/>
</dbReference>
<accession>A0A5N5LQL6</accession>
<organism evidence="3 4">
    <name type="scientific">Salix brachista</name>
    <dbReference type="NCBI Taxonomy" id="2182728"/>
    <lineage>
        <taxon>Eukaryota</taxon>
        <taxon>Viridiplantae</taxon>
        <taxon>Streptophyta</taxon>
        <taxon>Embryophyta</taxon>
        <taxon>Tracheophyta</taxon>
        <taxon>Spermatophyta</taxon>
        <taxon>Magnoliopsida</taxon>
        <taxon>eudicotyledons</taxon>
        <taxon>Gunneridae</taxon>
        <taxon>Pentapetalae</taxon>
        <taxon>rosids</taxon>
        <taxon>fabids</taxon>
        <taxon>Malpighiales</taxon>
        <taxon>Salicaceae</taxon>
        <taxon>Saliceae</taxon>
        <taxon>Salix</taxon>
    </lineage>
</organism>
<sequence>MRHLLTVTMSKHALPSSRRFFHELASRNKAPILPPNKIRNYSNYLSLLSSCKTLDSLLQIHARLTVSGLQNDHLTNARLTKSYLLFLKCNFARFLFDSLPNPSVMLYNSIIRAYSITKNHQEAINIYRRMLNKDLEPDKYTLTFVLKACTGALYFKEGVLVHKDIIVRGLERDAFIGTCLVGMYCKMGDLKLARKVFDTMPDKDVVTWSAMILGLSQSEDPKEVFGLIRSMQLSGVKLNLVSILNLVPAVSRLGDIDACRCIHGHVIRRGFDTIVSNGLIDMYAKSGNTDVARQILECMPDKDDVSWGTMMAGYTHNGCFLEVLELFDRGRGENARMNKVSVTSALTAAAEMRALGRGTEIHDFARQQGIDSDVAVATPIMTMYARCGEVDIAKQLFQGIKGRDLVAWSAIIAAFVQSGYPQEALSLFRSMQNEGLQANKVILLISLPACAEVSSMKLGKSMHCCAVKANVDLDISVGTALISMYAKGGFFALALTLFYRMPCKDVVTWNAIINGYVQIGEPFPAIEMFHKLQLSELHPNSGTMVGLLPAFALLNDLDQGSCIHGKIIKCGFESECHVKTALIDMYAKCGSLSRAEFLFHRTGCRKDEVSWNVMIAGYMHSGHAKDAFSAFCQMKLENIQPNIVTIVIVLPAVAHLSALRAGMALHAYVIRMGFQSKTPVGNCLINMYAKCGWLDHSEKIFHEMKNKDTVSWNVMLAGYAVHGHGSCAIELFSLMQDSEIRLDSFSFINVLSACRHAGLIEEGRKIFDSMSKKHQLQPDLEHYACMADLLGRAGLFDEVLDFIKSMPMEPDAGVWGALLGASTMHSNVQLAEFALDHLDKLEPKNLTHYAALSNTYARSGKWEDVGNTRSKITKIGLRKSPGYSWMENCVQNAKEEDAKLFLISFMKILKNPLHNMLSLCAQSTKTYLDKEPRQPYVDIISSATYNFQKGKKGDGNIKK</sequence>
<dbReference type="GO" id="GO:0003729">
    <property type="term" value="F:mRNA binding"/>
    <property type="evidence" value="ECO:0007669"/>
    <property type="project" value="UniProtKB-ARBA"/>
</dbReference>
<evidence type="ECO:0000256" key="1">
    <source>
        <dbReference type="ARBA" id="ARBA00022737"/>
    </source>
</evidence>
<gene>
    <name evidence="3" type="ORF">DKX38_012358</name>
</gene>
<feature type="repeat" description="PPR" evidence="2">
    <location>
        <begin position="103"/>
        <end position="137"/>
    </location>
</feature>
<dbReference type="NCBIfam" id="TIGR00756">
    <property type="entry name" value="PPR"/>
    <property type="match status" value="6"/>
</dbReference>